<accession>F3QQ67</accession>
<keyword evidence="4" id="KW-1185">Reference proteome</keyword>
<dbReference type="Gene3D" id="3.90.550.10">
    <property type="entry name" value="Spore Coat Polysaccharide Biosynthesis Protein SpsA, Chain A"/>
    <property type="match status" value="1"/>
</dbReference>
<protein>
    <recommendedName>
        <fullName evidence="2">Galactosyltransferase C-terminal domain-containing protein</fullName>
    </recommendedName>
</protein>
<dbReference type="InterPro" id="IPR029044">
    <property type="entry name" value="Nucleotide-diphossugar_trans"/>
</dbReference>
<dbReference type="HOGENOM" id="CLU_1096911_0_0_10"/>
<comment type="caution">
    <text evidence="3">The sequence shown here is derived from an EMBL/GenBank/DDBJ whole genome shotgun (WGS) entry which is preliminary data.</text>
</comment>
<dbReference type="Proteomes" id="UP000005546">
    <property type="component" value="Unassembled WGS sequence"/>
</dbReference>
<proteinExistence type="predicted"/>
<evidence type="ECO:0000259" key="2">
    <source>
        <dbReference type="Pfam" id="PF02709"/>
    </source>
</evidence>
<evidence type="ECO:0000313" key="3">
    <source>
        <dbReference type="EMBL" id="EGG57358.1"/>
    </source>
</evidence>
<gene>
    <name evidence="3" type="ORF">HMPREF9442_00305</name>
</gene>
<dbReference type="Pfam" id="PF02709">
    <property type="entry name" value="Glyco_transf_7C"/>
    <property type="match status" value="1"/>
</dbReference>
<reference evidence="3 4" key="1">
    <citation type="submission" date="2011-02" db="EMBL/GenBank/DDBJ databases">
        <authorList>
            <person name="Weinstock G."/>
            <person name="Sodergren E."/>
            <person name="Clifton S."/>
            <person name="Fulton L."/>
            <person name="Fulton B."/>
            <person name="Courtney L."/>
            <person name="Fronick C."/>
            <person name="Harrison M."/>
            <person name="Strong C."/>
            <person name="Farmer C."/>
            <person name="Delahaunty K."/>
            <person name="Markovic C."/>
            <person name="Hall O."/>
            <person name="Minx P."/>
            <person name="Tomlinson C."/>
            <person name="Mitreva M."/>
            <person name="Hou S."/>
            <person name="Chen J."/>
            <person name="Wollam A."/>
            <person name="Pepin K.H."/>
            <person name="Johnson M."/>
            <person name="Bhonagiri V."/>
            <person name="Zhang X."/>
            <person name="Suruliraj S."/>
            <person name="Warren W."/>
            <person name="Chinwalla A."/>
            <person name="Mardis E.R."/>
            <person name="Wilson R.K."/>
        </authorList>
    </citation>
    <scope>NUCLEOTIDE SEQUENCE [LARGE SCALE GENOMIC DNA]</scope>
    <source>
        <strain evidence="3 4">YIT 11841</strain>
    </source>
</reference>
<dbReference type="AlphaFoldDB" id="F3QQ67"/>
<dbReference type="EMBL" id="AFBR01000008">
    <property type="protein sequence ID" value="EGG57358.1"/>
    <property type="molecule type" value="Genomic_DNA"/>
</dbReference>
<evidence type="ECO:0000313" key="4">
    <source>
        <dbReference type="Proteomes" id="UP000005546"/>
    </source>
</evidence>
<organism evidence="3 4">
    <name type="scientific">Paraprevotella xylaniphila YIT 11841</name>
    <dbReference type="NCBI Taxonomy" id="762982"/>
    <lineage>
        <taxon>Bacteria</taxon>
        <taxon>Pseudomonadati</taxon>
        <taxon>Bacteroidota</taxon>
        <taxon>Bacteroidia</taxon>
        <taxon>Bacteroidales</taxon>
        <taxon>Prevotellaceae</taxon>
        <taxon>Paraprevotella</taxon>
    </lineage>
</organism>
<dbReference type="eggNOG" id="COG1215">
    <property type="taxonomic scope" value="Bacteria"/>
</dbReference>
<dbReference type="InterPro" id="IPR027791">
    <property type="entry name" value="Galactosyl_T_C"/>
</dbReference>
<sequence>MQLQDLKSLLTFVFPVRIDCEERLTNLRTVLRHFEGLGCRMIVLEADAVSALGDEVWPDVVEYIFVEDASKIFHRTRYINELLRMAETKVAAVLDTDVLVDYAQIDEAVRLILEGCTLAYPYNGQFAILSEQMSVQMRKKLDLEYLCHMKLCYYFGRRFFGGAYLVNCQQYLRCGGENERFVGWGPEDAERMHRIKILGYKVAWTQSGQLYHLYHPRGNSVYRSKEDAKFMRDEFIKICCMSLDELKSYISK</sequence>
<dbReference type="SUPFAM" id="SSF53448">
    <property type="entry name" value="Nucleotide-diphospho-sugar transferases"/>
    <property type="match status" value="1"/>
</dbReference>
<dbReference type="RefSeq" id="WP_008624462.1">
    <property type="nucleotide sequence ID" value="NZ_GL883812.1"/>
</dbReference>
<dbReference type="STRING" id="762982.HMPREF9442_00305"/>
<dbReference type="GO" id="GO:0016740">
    <property type="term" value="F:transferase activity"/>
    <property type="evidence" value="ECO:0007669"/>
    <property type="project" value="UniProtKB-KW"/>
</dbReference>
<feature type="domain" description="Galactosyltransferase C-terminal" evidence="2">
    <location>
        <begin position="152"/>
        <end position="215"/>
    </location>
</feature>
<keyword evidence="1" id="KW-0808">Transferase</keyword>
<dbReference type="OrthoDB" id="7295299at2"/>
<evidence type="ECO:0000256" key="1">
    <source>
        <dbReference type="ARBA" id="ARBA00022679"/>
    </source>
</evidence>
<name>F3QQ67_9BACT</name>